<gene>
    <name evidence="2" type="ORF">QTA56_09710</name>
</gene>
<dbReference type="RefSeq" id="WP_267980767.1">
    <property type="nucleotide sequence ID" value="NZ_JAPQKF010000003.1"/>
</dbReference>
<evidence type="ECO:0000313" key="2">
    <source>
        <dbReference type="EMBL" id="MDN0014511.1"/>
    </source>
</evidence>
<dbReference type="InterPro" id="IPR002654">
    <property type="entry name" value="Glyco_trans_25"/>
</dbReference>
<sequence>MNVFVVSLIKDFDRRELLNKSFLKYYNDFFIFNALNREDAKIYIDNGNKLKKNKIEMTLSEIACALSHLGIMKDIVLNNIKFAIILEDDVIGGDEDIDEILKIYLSLPENSILIAGGQEGLRSYKNLYGLSVKDKVYRIPQLYYRYLSRTCCYVVSNQIARKIIQLQSDSLERADQWDKLLKECENVYFSPILKHPLILENSHIEKERKIKKGNNILQVIIREGITYSLYYYLRKIITSYWARYKGYIRIKDNEK</sequence>
<organism evidence="2 3">
    <name type="scientific">Acinetobacter thutiue</name>
    <dbReference type="NCBI Taxonomy" id="2998078"/>
    <lineage>
        <taxon>Bacteria</taxon>
        <taxon>Pseudomonadati</taxon>
        <taxon>Pseudomonadota</taxon>
        <taxon>Gammaproteobacteria</taxon>
        <taxon>Moraxellales</taxon>
        <taxon>Moraxellaceae</taxon>
        <taxon>Acinetobacter</taxon>
    </lineage>
</organism>
<name>A0ABT7WPA0_9GAMM</name>
<keyword evidence="3" id="KW-1185">Reference proteome</keyword>
<proteinExistence type="predicted"/>
<protein>
    <submittedName>
        <fullName evidence="2">Glycosyltransferase family 25 protein</fullName>
    </submittedName>
</protein>
<dbReference type="Pfam" id="PF01755">
    <property type="entry name" value="Glyco_transf_25"/>
    <property type="match status" value="1"/>
</dbReference>
<dbReference type="Proteomes" id="UP001168524">
    <property type="component" value="Unassembled WGS sequence"/>
</dbReference>
<evidence type="ECO:0000259" key="1">
    <source>
        <dbReference type="Pfam" id="PF01755"/>
    </source>
</evidence>
<comment type="caution">
    <text evidence="2">The sequence shown here is derived from an EMBL/GenBank/DDBJ whole genome shotgun (WGS) entry which is preliminary data.</text>
</comment>
<dbReference type="EMBL" id="JAUDZE010000003">
    <property type="protein sequence ID" value="MDN0014511.1"/>
    <property type="molecule type" value="Genomic_DNA"/>
</dbReference>
<accession>A0ABT7WPA0</accession>
<dbReference type="CDD" id="cd06532">
    <property type="entry name" value="Glyco_transf_25"/>
    <property type="match status" value="1"/>
</dbReference>
<feature type="domain" description="Glycosyl transferase family 25" evidence="1">
    <location>
        <begin position="2"/>
        <end position="169"/>
    </location>
</feature>
<reference evidence="2" key="1">
    <citation type="submission" date="2023-06" db="EMBL/GenBank/DDBJ databases">
        <title>Two novel species of Acinetobacter isolated from motorbike repairing workshop in Vietnam.</title>
        <authorList>
            <person name="Le N.T.T."/>
        </authorList>
    </citation>
    <scope>NUCLEOTIDE SEQUENCE</scope>
    <source>
        <strain evidence="2">VNH17</strain>
    </source>
</reference>
<evidence type="ECO:0000313" key="3">
    <source>
        <dbReference type="Proteomes" id="UP001168524"/>
    </source>
</evidence>